<dbReference type="InterPro" id="IPR011815">
    <property type="entry name" value="PBP_1c"/>
</dbReference>
<dbReference type="GO" id="GO:0030288">
    <property type="term" value="C:outer membrane-bounded periplasmic space"/>
    <property type="evidence" value="ECO:0007669"/>
    <property type="project" value="TreeGrafter"/>
</dbReference>
<dbReference type="GO" id="GO:0009002">
    <property type="term" value="F:serine-type D-Ala-D-Ala carboxypeptidase activity"/>
    <property type="evidence" value="ECO:0007669"/>
    <property type="project" value="UniProtKB-EC"/>
</dbReference>
<dbReference type="Pfam" id="PF00905">
    <property type="entry name" value="Transpeptidase"/>
    <property type="match status" value="1"/>
</dbReference>
<keyword evidence="11" id="KW-1185">Reference proteome</keyword>
<sequence>MQHWRKLWHGKYKFPFRLILGVILLALTLRSVPYLIPIRAQDIAQTDGAITFEDRYGLPLGTLLTRDQDHTMVVSLDEMSPYFIQAIIAAEDKRYYQHGSVDVIAVSRAILETLQAREIVSGASTITMQLARMLHPTPRTLPNKVGEIWTSWRLSAGMDKDTLLAAYINRLPMGSNLYGVETAARTYFGLPAAELNLAQATLLASLPNDPIDLDPYYHWQALKTRQRYVLERMVADKMVTAIEAERAYTEQVYLRSRQQGILAAPHFLFWVSQQLPTTDGGTIRTTLDSALQQFVATQVQQVVAALAPKQVHHAAALVIDNHTGEVLAYVGSPNYFNDSLQGQNDGVQALRQPGSTLKPFLYQLALEQQVIRPQTILADVPTTYAIPGAKLYKPVDYSETFLGPVRVRLALANSLNVPAVRVLEQVGVPVFLKHLQKLGFTHLSQDPEYYGLGLTLGSGEVSLWELAAAYLRVAHQGKAVPLVTYFGEETEQLEGTPEPTSWELVRDMLGDRHARATAFGVDSVLNLPFPAAVKTGTSSDYRDTWTVGFSTDYTVATWVGNFDGTAMQQVSGVMGAAPLWHRIMQQLHETREPAYFSPPSSLIQHPICAVTGQIVQENLSQLEPDVGAGLFTSSSINPMAGEPAPTESLSTTSDSNFNCPSAIVLEYLYPQDIEISNSQNQPAELPPEYNEWLSQQPQNQWQGQLRIVFPENDDYFLLAPQAKQDNRLEFKLAGKLEEPVEWWLNGERIATSQLNSLFWNMKLGSWELEVKTVGGEERDRIIFQVQEAPHKSTRRGFSIAD</sequence>
<keyword evidence="6" id="KW-0511">Multifunctional enzyme</keyword>
<organism evidence="10 11">
    <name type="scientific">Roseofilum reptotaenium AO1-A</name>
    <dbReference type="NCBI Taxonomy" id="1925591"/>
    <lineage>
        <taxon>Bacteria</taxon>
        <taxon>Bacillati</taxon>
        <taxon>Cyanobacteriota</taxon>
        <taxon>Cyanophyceae</taxon>
        <taxon>Desertifilales</taxon>
        <taxon>Desertifilaceae</taxon>
        <taxon>Roseofilum</taxon>
    </lineage>
</organism>
<evidence type="ECO:0000256" key="7">
    <source>
        <dbReference type="ARBA" id="ARBA00034000"/>
    </source>
</evidence>
<dbReference type="Pfam" id="PF00912">
    <property type="entry name" value="Transgly"/>
    <property type="match status" value="1"/>
</dbReference>
<dbReference type="InterPro" id="IPR009647">
    <property type="entry name" value="PBP_C"/>
</dbReference>
<dbReference type="InterPro" id="IPR012338">
    <property type="entry name" value="Beta-lactam/transpept-like"/>
</dbReference>
<name>A0A1L9QMW3_9CYAN</name>
<dbReference type="PROSITE" id="PS50035">
    <property type="entry name" value="PLD"/>
    <property type="match status" value="1"/>
</dbReference>
<keyword evidence="1" id="KW-0121">Carboxypeptidase</keyword>
<evidence type="ECO:0000256" key="1">
    <source>
        <dbReference type="ARBA" id="ARBA00022645"/>
    </source>
</evidence>
<dbReference type="GO" id="GO:0006793">
    <property type="term" value="P:phosphorus metabolic process"/>
    <property type="evidence" value="ECO:0007669"/>
    <property type="project" value="UniProtKB-ARBA"/>
</dbReference>
<dbReference type="GO" id="GO:0008658">
    <property type="term" value="F:penicillin binding"/>
    <property type="evidence" value="ECO:0007669"/>
    <property type="project" value="InterPro"/>
</dbReference>
<dbReference type="InterPro" id="IPR001736">
    <property type="entry name" value="PLipase_D/transphosphatidylase"/>
</dbReference>
<evidence type="ECO:0000256" key="8">
    <source>
        <dbReference type="ARBA" id="ARBA00049902"/>
    </source>
</evidence>
<keyword evidence="5" id="KW-0378">Hydrolase</keyword>
<evidence type="ECO:0000259" key="9">
    <source>
        <dbReference type="PROSITE" id="PS50035"/>
    </source>
</evidence>
<dbReference type="GO" id="GO:0006508">
    <property type="term" value="P:proteolysis"/>
    <property type="evidence" value="ECO:0007669"/>
    <property type="project" value="UniProtKB-KW"/>
</dbReference>
<dbReference type="InterPro" id="IPR023346">
    <property type="entry name" value="Lysozyme-like_dom_sf"/>
</dbReference>
<proteinExistence type="predicted"/>
<keyword evidence="4" id="KW-0808">Transferase</keyword>
<dbReference type="PANTHER" id="PTHR32282">
    <property type="entry name" value="BINDING PROTEIN TRANSPEPTIDASE, PUTATIVE-RELATED"/>
    <property type="match status" value="1"/>
</dbReference>
<dbReference type="NCBIfam" id="TIGR02073">
    <property type="entry name" value="PBP_1c"/>
    <property type="match status" value="1"/>
</dbReference>
<keyword evidence="3" id="KW-0328">Glycosyltransferase</keyword>
<dbReference type="InterPro" id="IPR036950">
    <property type="entry name" value="PBP_transglycosylase"/>
</dbReference>
<evidence type="ECO:0000313" key="10">
    <source>
        <dbReference type="EMBL" id="OJJ22752.1"/>
    </source>
</evidence>
<dbReference type="SUPFAM" id="SSF56601">
    <property type="entry name" value="beta-lactamase/transpeptidase-like"/>
    <property type="match status" value="1"/>
</dbReference>
<evidence type="ECO:0000313" key="11">
    <source>
        <dbReference type="Proteomes" id="UP000183940"/>
    </source>
</evidence>
<evidence type="ECO:0000256" key="5">
    <source>
        <dbReference type="ARBA" id="ARBA00022801"/>
    </source>
</evidence>
<dbReference type="AlphaFoldDB" id="A0A1L9QMW3"/>
<dbReference type="SUPFAM" id="SSF53955">
    <property type="entry name" value="Lysozyme-like"/>
    <property type="match status" value="1"/>
</dbReference>
<protein>
    <submittedName>
        <fullName evidence="10">Penicillin-binding protein 1C</fullName>
    </submittedName>
</protein>
<reference evidence="10" key="1">
    <citation type="submission" date="2016-10" db="EMBL/GenBank/DDBJ databases">
        <title>CRISPR-Cas defence system in Roseofilum reptotaenium: evidence of a bacteriophage-cyanobacterium arms race in the coral black band disease.</title>
        <authorList>
            <person name="Buerger P."/>
            <person name="Wood-Charlson E.M."/>
            <person name="Weynberg K.D."/>
            <person name="Willis B."/>
            <person name="Van Oppen M.J."/>
        </authorList>
    </citation>
    <scope>NUCLEOTIDE SEQUENCE [LARGE SCALE GENOMIC DNA]</scope>
    <source>
        <strain evidence="10">AO1-A</strain>
    </source>
</reference>
<comment type="catalytic activity">
    <reaction evidence="8">
        <text>[GlcNAc-(1-&gt;4)-Mur2Ac(oyl-L-Ala-gamma-D-Glu-L-Lys-D-Ala-D-Ala)](n)-di-trans,octa-cis-undecaprenyl diphosphate + beta-D-GlcNAc-(1-&gt;4)-Mur2Ac(oyl-L-Ala-gamma-D-Glu-L-Lys-D-Ala-D-Ala)-di-trans,octa-cis-undecaprenyl diphosphate = [GlcNAc-(1-&gt;4)-Mur2Ac(oyl-L-Ala-gamma-D-Glu-L-Lys-D-Ala-D-Ala)](n+1)-di-trans,octa-cis-undecaprenyl diphosphate + di-trans,octa-cis-undecaprenyl diphosphate + H(+)</text>
        <dbReference type="Rhea" id="RHEA:23708"/>
        <dbReference type="Rhea" id="RHEA-COMP:9602"/>
        <dbReference type="Rhea" id="RHEA-COMP:9603"/>
        <dbReference type="ChEBI" id="CHEBI:15378"/>
        <dbReference type="ChEBI" id="CHEBI:58405"/>
        <dbReference type="ChEBI" id="CHEBI:60033"/>
        <dbReference type="ChEBI" id="CHEBI:78435"/>
        <dbReference type="EC" id="2.4.99.28"/>
    </reaction>
</comment>
<dbReference type="Gene3D" id="1.10.3810.10">
    <property type="entry name" value="Biosynthetic peptidoglycan transglycosylase-like"/>
    <property type="match status" value="1"/>
</dbReference>
<dbReference type="GO" id="GO:0008955">
    <property type="term" value="F:peptidoglycan glycosyltransferase activity"/>
    <property type="evidence" value="ECO:0007669"/>
    <property type="project" value="UniProtKB-EC"/>
</dbReference>
<feature type="domain" description="PLD phosphodiesterase" evidence="9">
    <location>
        <begin position="308"/>
        <end position="339"/>
    </location>
</feature>
<comment type="caution">
    <text evidence="10">The sequence shown here is derived from an EMBL/GenBank/DDBJ whole genome shotgun (WGS) entry which is preliminary data.</text>
</comment>
<evidence type="ECO:0000256" key="3">
    <source>
        <dbReference type="ARBA" id="ARBA00022676"/>
    </source>
</evidence>
<dbReference type="GO" id="GO:0009252">
    <property type="term" value="P:peptidoglycan biosynthetic process"/>
    <property type="evidence" value="ECO:0007669"/>
    <property type="project" value="InterPro"/>
</dbReference>
<evidence type="ECO:0000256" key="6">
    <source>
        <dbReference type="ARBA" id="ARBA00023268"/>
    </source>
</evidence>
<keyword evidence="2" id="KW-0645">Protease</keyword>
<accession>A0A1L9QMW3</accession>
<dbReference type="Proteomes" id="UP000183940">
    <property type="component" value="Unassembled WGS sequence"/>
</dbReference>
<comment type="catalytic activity">
    <reaction evidence="7">
        <text>Preferential cleavage: (Ac)2-L-Lys-D-Ala-|-D-Ala. Also transpeptidation of peptidyl-alanyl moieties that are N-acyl substituents of D-alanine.</text>
        <dbReference type="EC" id="3.4.16.4"/>
    </reaction>
</comment>
<dbReference type="Pfam" id="PF06832">
    <property type="entry name" value="BiPBP_C"/>
    <property type="match status" value="1"/>
</dbReference>
<dbReference type="Gene3D" id="3.40.710.10">
    <property type="entry name" value="DD-peptidase/beta-lactamase superfamily"/>
    <property type="match status" value="1"/>
</dbReference>
<dbReference type="InterPro" id="IPR001264">
    <property type="entry name" value="Glyco_trans_51"/>
</dbReference>
<evidence type="ECO:0000256" key="4">
    <source>
        <dbReference type="ARBA" id="ARBA00022679"/>
    </source>
</evidence>
<dbReference type="InterPro" id="IPR001460">
    <property type="entry name" value="PCN-bd_Tpept"/>
</dbReference>
<dbReference type="PANTHER" id="PTHR32282:SF15">
    <property type="entry name" value="PENICILLIN-BINDING PROTEIN 1C"/>
    <property type="match status" value="1"/>
</dbReference>
<evidence type="ECO:0000256" key="2">
    <source>
        <dbReference type="ARBA" id="ARBA00022670"/>
    </source>
</evidence>
<gene>
    <name evidence="10" type="ORF">BI308_19060</name>
</gene>
<dbReference type="STRING" id="1925591.BI308_19060"/>
<dbReference type="InterPro" id="IPR050396">
    <property type="entry name" value="Glycosyltr_51/Transpeptidase"/>
</dbReference>
<dbReference type="EMBL" id="MLAW01000040">
    <property type="protein sequence ID" value="OJJ22752.1"/>
    <property type="molecule type" value="Genomic_DNA"/>
</dbReference>